<comment type="function">
    <text evidence="9">Core subunit of the mitochondrial membrane respiratory chain NADH dehydrogenase (Complex I) which catalyzes electron transfer from NADH through the respiratory chain, using ubiquinone as an electron acceptor. Essential for the catalytic activity of complex I.</text>
</comment>
<dbReference type="EMBL" id="KJ754821">
    <property type="protein sequence ID" value="AII19580.1"/>
    <property type="molecule type" value="Genomic_DNA"/>
</dbReference>
<evidence type="ECO:0000256" key="6">
    <source>
        <dbReference type="ARBA" id="ARBA00022989"/>
    </source>
</evidence>
<organism evidence="10">
    <name type="scientific">Savignium sp. BKKC-2014</name>
    <dbReference type="NCBI Taxonomy" id="1527579"/>
    <lineage>
        <taxon>Eukaryota</taxon>
        <taxon>Metazoa</taxon>
        <taxon>Ecdysozoa</taxon>
        <taxon>Arthropoda</taxon>
        <taxon>Crustacea</taxon>
        <taxon>Multicrustacea</taxon>
        <taxon>Cirripedia</taxon>
        <taxon>Thoracica</taxon>
        <taxon>Thoracicalcarea</taxon>
        <taxon>Balanomorpha</taxon>
        <taxon>Balanoidea</taxon>
        <taxon>Pyrgomatidae</taxon>
        <taxon>Savignium</taxon>
    </lineage>
</organism>
<evidence type="ECO:0000256" key="9">
    <source>
        <dbReference type="RuleBase" id="RU003640"/>
    </source>
</evidence>
<keyword evidence="9" id="KW-0520">NAD</keyword>
<evidence type="ECO:0000256" key="7">
    <source>
        <dbReference type="ARBA" id="ARBA00023136"/>
    </source>
</evidence>
<feature type="transmembrane region" description="Helical" evidence="9">
    <location>
        <begin position="87"/>
        <end position="106"/>
    </location>
</feature>
<dbReference type="GO" id="GO:0008137">
    <property type="term" value="F:NADH dehydrogenase (ubiquinone) activity"/>
    <property type="evidence" value="ECO:0007669"/>
    <property type="project" value="UniProtKB-UniRule"/>
</dbReference>
<accession>A0A0U1WQY7</accession>
<feature type="transmembrane region" description="Helical" evidence="9">
    <location>
        <begin position="6"/>
        <end position="25"/>
    </location>
</feature>
<feature type="transmembrane region" description="Helical" evidence="9">
    <location>
        <begin position="57"/>
        <end position="81"/>
    </location>
</feature>
<comment type="subcellular location">
    <subcellularLocation>
        <location evidence="1">Membrane</location>
    </subcellularLocation>
    <subcellularLocation>
        <location evidence="9">Mitochondrion membrane</location>
        <topology evidence="9">Multi-pass membrane protein</topology>
    </subcellularLocation>
</comment>
<comment type="similarity">
    <text evidence="2 9">Belongs to the complex I subunit 3 family.</text>
</comment>
<geneLocation type="mitochondrion" evidence="10"/>
<evidence type="ECO:0000256" key="4">
    <source>
        <dbReference type="ARBA" id="ARBA00022448"/>
    </source>
</evidence>
<evidence type="ECO:0000256" key="3">
    <source>
        <dbReference type="ARBA" id="ARBA00021007"/>
    </source>
</evidence>
<dbReference type="EC" id="7.1.1.2" evidence="9"/>
<keyword evidence="7 9" id="KW-0472">Membrane</keyword>
<name>A0A0U1WQY7_9CRUS</name>
<evidence type="ECO:0000256" key="2">
    <source>
        <dbReference type="ARBA" id="ARBA00008472"/>
    </source>
</evidence>
<keyword evidence="4 9" id="KW-0813">Transport</keyword>
<evidence type="ECO:0000256" key="1">
    <source>
        <dbReference type="ARBA" id="ARBA00004370"/>
    </source>
</evidence>
<dbReference type="Gene3D" id="1.20.58.1610">
    <property type="entry name" value="NADH:ubiquinone/plastoquinone oxidoreductase, chain 3"/>
    <property type="match status" value="1"/>
</dbReference>
<dbReference type="InterPro" id="IPR000440">
    <property type="entry name" value="NADH_UbQ/plastoQ_OxRdtase_su3"/>
</dbReference>
<sequence length="117" mass="13479">MKLMLVAFIIAVLISTLLIFISTLFSKKTILDREKSSPFECGFDPKNTSRMPFSIRFFLIAIVFLIFDIEISILLPLGLITNSIPPMMWMMSGGVFLILVTLGLYYEWFEKTLDWIT</sequence>
<keyword evidence="9" id="KW-0830">Ubiquinone</keyword>
<keyword evidence="5 9" id="KW-0812">Transmembrane</keyword>
<keyword evidence="9" id="KW-0249">Electron transport</keyword>
<dbReference type="PANTHER" id="PTHR11058">
    <property type="entry name" value="NADH-UBIQUINONE OXIDOREDUCTASE CHAIN 3"/>
    <property type="match status" value="1"/>
</dbReference>
<keyword evidence="9" id="KW-1278">Translocase</keyword>
<reference evidence="10" key="1">
    <citation type="submission" date="2014-04" db="EMBL/GenBank/DDBJ databases">
        <title>The mitochondrial genome of Savignium sp.</title>
        <authorList>
            <person name="Chan B.K.K."/>
        </authorList>
    </citation>
    <scope>NUCLEOTIDE SEQUENCE</scope>
</reference>
<dbReference type="PANTHER" id="PTHR11058:SF9">
    <property type="entry name" value="NADH-UBIQUINONE OXIDOREDUCTASE CHAIN 3"/>
    <property type="match status" value="1"/>
</dbReference>
<dbReference type="InterPro" id="IPR038430">
    <property type="entry name" value="NDAH_ubi_oxred_su3_sf"/>
</dbReference>
<evidence type="ECO:0000256" key="8">
    <source>
        <dbReference type="ARBA" id="ARBA00049551"/>
    </source>
</evidence>
<dbReference type="GO" id="GO:0030964">
    <property type="term" value="C:NADH dehydrogenase complex"/>
    <property type="evidence" value="ECO:0007669"/>
    <property type="project" value="TreeGrafter"/>
</dbReference>
<comment type="catalytic activity">
    <reaction evidence="8 9">
        <text>a ubiquinone + NADH + 5 H(+)(in) = a ubiquinol + NAD(+) + 4 H(+)(out)</text>
        <dbReference type="Rhea" id="RHEA:29091"/>
        <dbReference type="Rhea" id="RHEA-COMP:9565"/>
        <dbReference type="Rhea" id="RHEA-COMP:9566"/>
        <dbReference type="ChEBI" id="CHEBI:15378"/>
        <dbReference type="ChEBI" id="CHEBI:16389"/>
        <dbReference type="ChEBI" id="CHEBI:17976"/>
        <dbReference type="ChEBI" id="CHEBI:57540"/>
        <dbReference type="ChEBI" id="CHEBI:57945"/>
        <dbReference type="EC" id="7.1.1.2"/>
    </reaction>
</comment>
<gene>
    <name evidence="10" type="primary">ND3</name>
</gene>
<evidence type="ECO:0000256" key="5">
    <source>
        <dbReference type="ARBA" id="ARBA00022692"/>
    </source>
</evidence>
<keyword evidence="9 10" id="KW-0496">Mitochondrion</keyword>
<keyword evidence="9" id="KW-0679">Respiratory chain</keyword>
<dbReference type="GO" id="GO:0031966">
    <property type="term" value="C:mitochondrial membrane"/>
    <property type="evidence" value="ECO:0007669"/>
    <property type="project" value="UniProtKB-SubCell"/>
</dbReference>
<proteinExistence type="inferred from homology"/>
<protein>
    <recommendedName>
        <fullName evidence="3 9">NADH-ubiquinone oxidoreductase chain 3</fullName>
        <ecNumber evidence="9">7.1.1.2</ecNumber>
    </recommendedName>
</protein>
<evidence type="ECO:0000313" key="10">
    <source>
        <dbReference type="EMBL" id="AII19580.1"/>
    </source>
</evidence>
<dbReference type="AlphaFoldDB" id="A0A0U1WQY7"/>
<dbReference type="Pfam" id="PF00507">
    <property type="entry name" value="Oxidored_q4"/>
    <property type="match status" value="1"/>
</dbReference>
<keyword evidence="6 9" id="KW-1133">Transmembrane helix</keyword>